<comment type="caution">
    <text evidence="2">The sequence shown here is derived from an EMBL/GenBank/DDBJ whole genome shotgun (WGS) entry which is preliminary data.</text>
</comment>
<dbReference type="RefSeq" id="WP_191253812.1">
    <property type="nucleotide sequence ID" value="NZ_BNCI01000002.1"/>
</dbReference>
<keyword evidence="1" id="KW-1133">Transmembrane helix</keyword>
<accession>A0A919E924</accession>
<dbReference type="EMBL" id="BNCI01000002">
    <property type="protein sequence ID" value="GHF30158.1"/>
    <property type="molecule type" value="Genomic_DNA"/>
</dbReference>
<evidence type="ECO:0000313" key="3">
    <source>
        <dbReference type="Proteomes" id="UP000630923"/>
    </source>
</evidence>
<gene>
    <name evidence="2" type="ORF">GCM10017044_26910</name>
</gene>
<organism evidence="2 3">
    <name type="scientific">Kordiimonas sediminis</name>
    <dbReference type="NCBI Taxonomy" id="1735581"/>
    <lineage>
        <taxon>Bacteria</taxon>
        <taxon>Pseudomonadati</taxon>
        <taxon>Pseudomonadota</taxon>
        <taxon>Alphaproteobacteria</taxon>
        <taxon>Kordiimonadales</taxon>
        <taxon>Kordiimonadaceae</taxon>
        <taxon>Kordiimonas</taxon>
    </lineage>
</organism>
<evidence type="ECO:0000313" key="2">
    <source>
        <dbReference type="EMBL" id="GHF30158.1"/>
    </source>
</evidence>
<reference evidence="2" key="2">
    <citation type="submission" date="2020-09" db="EMBL/GenBank/DDBJ databases">
        <authorList>
            <person name="Sun Q."/>
            <person name="Kim S."/>
        </authorList>
    </citation>
    <scope>NUCLEOTIDE SEQUENCE</scope>
    <source>
        <strain evidence="2">KCTC 42590</strain>
    </source>
</reference>
<name>A0A919E924_9PROT</name>
<evidence type="ECO:0000256" key="1">
    <source>
        <dbReference type="SAM" id="Phobius"/>
    </source>
</evidence>
<reference evidence="2" key="1">
    <citation type="journal article" date="2014" name="Int. J. Syst. Evol. Microbiol.">
        <title>Complete genome sequence of Corynebacterium casei LMG S-19264T (=DSM 44701T), isolated from a smear-ripened cheese.</title>
        <authorList>
            <consortium name="US DOE Joint Genome Institute (JGI-PGF)"/>
            <person name="Walter F."/>
            <person name="Albersmeier A."/>
            <person name="Kalinowski J."/>
            <person name="Ruckert C."/>
        </authorList>
    </citation>
    <scope>NUCLEOTIDE SEQUENCE</scope>
    <source>
        <strain evidence="2">KCTC 42590</strain>
    </source>
</reference>
<sequence>MSDEQQPQGQHEVTEQTRKKNRALGLALFAFVIIVAVVSYFKIKSLAP</sequence>
<dbReference type="Proteomes" id="UP000630923">
    <property type="component" value="Unassembled WGS sequence"/>
</dbReference>
<protein>
    <submittedName>
        <fullName evidence="2">Uncharacterized protein</fullName>
    </submittedName>
</protein>
<keyword evidence="3" id="KW-1185">Reference proteome</keyword>
<proteinExistence type="predicted"/>
<feature type="transmembrane region" description="Helical" evidence="1">
    <location>
        <begin position="23"/>
        <end position="43"/>
    </location>
</feature>
<keyword evidence="1" id="KW-0812">Transmembrane</keyword>
<keyword evidence="1" id="KW-0472">Membrane</keyword>
<dbReference type="AlphaFoldDB" id="A0A919E924"/>